<evidence type="ECO:0000313" key="3">
    <source>
        <dbReference type="EMBL" id="MDT0349548.1"/>
    </source>
</evidence>
<dbReference type="CDD" id="cd17926">
    <property type="entry name" value="DEXHc_RE"/>
    <property type="match status" value="1"/>
</dbReference>
<keyword evidence="3" id="KW-0378">Hydrolase</keyword>
<dbReference type="InterPro" id="IPR006935">
    <property type="entry name" value="Helicase/UvrB_N"/>
</dbReference>
<reference evidence="4" key="1">
    <citation type="submission" date="2023-07" db="EMBL/GenBank/DDBJ databases">
        <title>30 novel species of actinomycetes from the DSMZ collection.</title>
        <authorList>
            <person name="Nouioui I."/>
        </authorList>
    </citation>
    <scope>NUCLEOTIDE SEQUENCE [LARGE SCALE GENOMIC DNA]</scope>
    <source>
        <strain evidence="4">DSM 45834</strain>
    </source>
</reference>
<dbReference type="SMART" id="SM00487">
    <property type="entry name" value="DEXDc"/>
    <property type="match status" value="1"/>
</dbReference>
<organism evidence="3 4">
    <name type="scientific">Pseudonocardia charpentierae</name>
    <dbReference type="NCBI Taxonomy" id="3075545"/>
    <lineage>
        <taxon>Bacteria</taxon>
        <taxon>Bacillati</taxon>
        <taxon>Actinomycetota</taxon>
        <taxon>Actinomycetes</taxon>
        <taxon>Pseudonocardiales</taxon>
        <taxon>Pseudonocardiaceae</taxon>
        <taxon>Pseudonocardia</taxon>
    </lineage>
</organism>
<feature type="region of interest" description="Disordered" evidence="1">
    <location>
        <begin position="360"/>
        <end position="416"/>
    </location>
</feature>
<evidence type="ECO:0000259" key="2">
    <source>
        <dbReference type="PROSITE" id="PS51192"/>
    </source>
</evidence>
<dbReference type="PANTHER" id="PTHR47396:SF1">
    <property type="entry name" value="ATP-DEPENDENT HELICASE IRC3-RELATED"/>
    <property type="match status" value="1"/>
</dbReference>
<evidence type="ECO:0000313" key="4">
    <source>
        <dbReference type="Proteomes" id="UP001183202"/>
    </source>
</evidence>
<dbReference type="PROSITE" id="PS51192">
    <property type="entry name" value="HELICASE_ATP_BIND_1"/>
    <property type="match status" value="1"/>
</dbReference>
<dbReference type="SUPFAM" id="SSF52540">
    <property type="entry name" value="P-loop containing nucleoside triphosphate hydrolases"/>
    <property type="match status" value="2"/>
</dbReference>
<dbReference type="InterPro" id="IPR014001">
    <property type="entry name" value="Helicase_ATP-bd"/>
</dbReference>
<sequence length="452" mass="48310">MAAVVEEAGSKLEFADERVGGESRQFGFTARLRDDQAASVADLADHELGVLVAPPGAGKTVIACAVIARHATSTLVLVDRKTLADQWRARLQEHLGVTAGQLGGGRAKMRGTVDVAMLQTLARRDDLAELTATYGLVVVDECHHIPAAAFENAVRQIGAKRWLGLTATPYRRDQLDDMIALQLGPVRHTMSAPAPGTLAAAAAGGSPDRSLTVHLTAFVYCGDVDPSAPGGIAAIYRDLVADESRNQQLVADVVAALDRGRHCMLLTQWTAHVDVLGEKLREAGRDPVVLRGGMGARKRVGALDQLRPEDGPLLVVATGPYVGEGFDCAALDTVFLAAPIAFKGRLVQYVGRILSALPRQGSRRGSRLPQHRHPRAGLVPEQARSRVHQPRLPRSTKAAAPTAGSHLKHREPATDRATCWPAGGADCRPDNLRQWRGRAGPTWTPWLCAVSS</sequence>
<dbReference type="RefSeq" id="WP_311555568.1">
    <property type="nucleotide sequence ID" value="NZ_JAVREJ010000004.1"/>
</dbReference>
<name>A0ABU2N6I6_9PSEU</name>
<dbReference type="Proteomes" id="UP001183202">
    <property type="component" value="Unassembled WGS sequence"/>
</dbReference>
<protein>
    <submittedName>
        <fullName evidence="3">DEAD/DEAH box helicase</fullName>
        <ecNumber evidence="3">3.6.4.-</ecNumber>
    </submittedName>
</protein>
<comment type="caution">
    <text evidence="3">The sequence shown here is derived from an EMBL/GenBank/DDBJ whole genome shotgun (WGS) entry which is preliminary data.</text>
</comment>
<accession>A0ABU2N6I6</accession>
<dbReference type="InterPro" id="IPR050742">
    <property type="entry name" value="Helicase_Restrict-Modif_Enz"/>
</dbReference>
<dbReference type="GO" id="GO:0016787">
    <property type="term" value="F:hydrolase activity"/>
    <property type="evidence" value="ECO:0007669"/>
    <property type="project" value="UniProtKB-KW"/>
</dbReference>
<dbReference type="CDD" id="cd18785">
    <property type="entry name" value="SF2_C"/>
    <property type="match status" value="1"/>
</dbReference>
<dbReference type="GO" id="GO:0004386">
    <property type="term" value="F:helicase activity"/>
    <property type="evidence" value="ECO:0007669"/>
    <property type="project" value="UniProtKB-KW"/>
</dbReference>
<keyword evidence="3" id="KW-0067">ATP-binding</keyword>
<dbReference type="InterPro" id="IPR027417">
    <property type="entry name" value="P-loop_NTPase"/>
</dbReference>
<dbReference type="EC" id="3.6.4.-" evidence="3"/>
<dbReference type="Pfam" id="PF04851">
    <property type="entry name" value="ResIII"/>
    <property type="match status" value="1"/>
</dbReference>
<keyword evidence="3" id="KW-0547">Nucleotide-binding</keyword>
<dbReference type="Gene3D" id="3.40.50.300">
    <property type="entry name" value="P-loop containing nucleotide triphosphate hydrolases"/>
    <property type="match status" value="2"/>
</dbReference>
<dbReference type="PANTHER" id="PTHR47396">
    <property type="entry name" value="TYPE I RESTRICTION ENZYME ECOKI R PROTEIN"/>
    <property type="match status" value="1"/>
</dbReference>
<proteinExistence type="predicted"/>
<keyword evidence="4" id="KW-1185">Reference proteome</keyword>
<feature type="compositionally biased region" description="Basic residues" evidence="1">
    <location>
        <begin position="361"/>
        <end position="375"/>
    </location>
</feature>
<keyword evidence="3" id="KW-0347">Helicase</keyword>
<gene>
    <name evidence="3" type="ORF">RM445_08440</name>
</gene>
<evidence type="ECO:0000256" key="1">
    <source>
        <dbReference type="SAM" id="MobiDB-lite"/>
    </source>
</evidence>
<dbReference type="EMBL" id="JAVREJ010000004">
    <property type="protein sequence ID" value="MDT0349548.1"/>
    <property type="molecule type" value="Genomic_DNA"/>
</dbReference>
<feature type="domain" description="Helicase ATP-binding" evidence="2">
    <location>
        <begin position="40"/>
        <end position="187"/>
    </location>
</feature>